<dbReference type="Pfam" id="PF10313">
    <property type="entry name" value="DUF2415"/>
    <property type="match status" value="1"/>
</dbReference>
<reference evidence="2 3" key="1">
    <citation type="journal article" name="Sci. Rep.">
        <title>Genome-scale phylogenetic analyses confirm Olpidium as the closest living zoosporic fungus to the non-flagellated, terrestrial fungi.</title>
        <authorList>
            <person name="Chang Y."/>
            <person name="Rochon D."/>
            <person name="Sekimoto S."/>
            <person name="Wang Y."/>
            <person name="Chovatia M."/>
            <person name="Sandor L."/>
            <person name="Salamov A."/>
            <person name="Grigoriev I.V."/>
            <person name="Stajich J.E."/>
            <person name="Spatafora J.W."/>
        </authorList>
    </citation>
    <scope>NUCLEOTIDE SEQUENCE [LARGE SCALE GENOMIC DNA]</scope>
    <source>
        <strain evidence="2">S191</strain>
    </source>
</reference>
<dbReference type="SUPFAM" id="SSF101908">
    <property type="entry name" value="Putative isomerase YbhE"/>
    <property type="match status" value="1"/>
</dbReference>
<dbReference type="InterPro" id="IPR015943">
    <property type="entry name" value="WD40/YVTN_repeat-like_dom_sf"/>
</dbReference>
<feature type="non-terminal residue" evidence="2">
    <location>
        <position position="1"/>
    </location>
</feature>
<dbReference type="PANTHER" id="PTHR43991:SF9">
    <property type="entry name" value="DUF2415 DOMAIN-CONTAINING PROTEIN"/>
    <property type="match status" value="1"/>
</dbReference>
<comment type="caution">
    <text evidence="2">The sequence shown here is derived from an EMBL/GenBank/DDBJ whole genome shotgun (WGS) entry which is preliminary data.</text>
</comment>
<evidence type="ECO:0000313" key="2">
    <source>
        <dbReference type="EMBL" id="KAG5458603.1"/>
    </source>
</evidence>
<dbReference type="InterPro" id="IPR019417">
    <property type="entry name" value="DUF2415"/>
</dbReference>
<feature type="domain" description="DUF2415" evidence="1">
    <location>
        <begin position="18"/>
        <end position="57"/>
    </location>
</feature>
<dbReference type="EMBL" id="JAEFCI010008225">
    <property type="protein sequence ID" value="KAG5458603.1"/>
    <property type="molecule type" value="Genomic_DNA"/>
</dbReference>
<dbReference type="Proteomes" id="UP000673691">
    <property type="component" value="Unassembled WGS sequence"/>
</dbReference>
<evidence type="ECO:0000313" key="3">
    <source>
        <dbReference type="Proteomes" id="UP000673691"/>
    </source>
</evidence>
<dbReference type="OrthoDB" id="64353at2759"/>
<dbReference type="Gene3D" id="2.130.10.10">
    <property type="entry name" value="YVTN repeat-like/Quinoprotein amine dehydrogenase"/>
    <property type="match status" value="1"/>
</dbReference>
<keyword evidence="3" id="KW-1185">Reference proteome</keyword>
<dbReference type="PANTHER" id="PTHR43991">
    <property type="entry name" value="WD REPEAT PROTEIN (AFU_ORTHOLOGUE AFUA_8G05640)-RELATED"/>
    <property type="match status" value="1"/>
</dbReference>
<accession>A0A8H8DHM4</accession>
<evidence type="ECO:0000259" key="1">
    <source>
        <dbReference type="Pfam" id="PF10313"/>
    </source>
</evidence>
<name>A0A8H8DHM4_9FUNG</name>
<gene>
    <name evidence="2" type="ORF">BJ554DRAFT_1144</name>
</gene>
<organism evidence="2 3">
    <name type="scientific">Olpidium bornovanus</name>
    <dbReference type="NCBI Taxonomy" id="278681"/>
    <lineage>
        <taxon>Eukaryota</taxon>
        <taxon>Fungi</taxon>
        <taxon>Fungi incertae sedis</taxon>
        <taxon>Olpidiomycota</taxon>
        <taxon>Olpidiomycotina</taxon>
        <taxon>Olpidiomycetes</taxon>
        <taxon>Olpidiales</taxon>
        <taxon>Olpidiaceae</taxon>
        <taxon>Olpidium</taxon>
    </lineage>
</organism>
<proteinExistence type="predicted"/>
<protein>
    <recommendedName>
        <fullName evidence="1">DUF2415 domain-containing protein</fullName>
    </recommendedName>
</protein>
<dbReference type="AlphaFoldDB" id="A0A8H8DHM4"/>
<sequence>ASLGASGFRTQHAPQVKGAARCVKFSPIGSIDLLAYSEHVSYVNFVDARTFNSRQTIRVAPPDCDSHISGITYSPDSKTVFVGMENMVMEYDVDTIKRRSFPEGRII</sequence>